<evidence type="ECO:0000313" key="2">
    <source>
        <dbReference type="EMBL" id="GFN75419.1"/>
    </source>
</evidence>
<keyword evidence="1" id="KW-0472">Membrane</keyword>
<dbReference type="AlphaFoldDB" id="A0AAV3XXS0"/>
<sequence>MDALLARNRGVTKANLLKPEKVPAEARGLPLYWWRNIGLSTLYIAFAGLLTLAVALLTVPTRSAEGGLPLQVRKRYRLSFEGHRIG</sequence>
<comment type="caution">
    <text evidence="2">The sequence shown here is derived from an EMBL/GenBank/DDBJ whole genome shotgun (WGS) entry which is preliminary data.</text>
</comment>
<accession>A0AAV3XXS0</accession>
<reference evidence="2 3" key="1">
    <citation type="journal article" date="2021" name="Elife">
        <title>Chloroplast acquisition without the gene transfer in kleptoplastic sea slugs, Plakobranchus ocellatus.</title>
        <authorList>
            <person name="Maeda T."/>
            <person name="Takahashi S."/>
            <person name="Yoshida T."/>
            <person name="Shimamura S."/>
            <person name="Takaki Y."/>
            <person name="Nagai Y."/>
            <person name="Toyoda A."/>
            <person name="Suzuki Y."/>
            <person name="Arimoto A."/>
            <person name="Ishii H."/>
            <person name="Satoh N."/>
            <person name="Nishiyama T."/>
            <person name="Hasebe M."/>
            <person name="Maruyama T."/>
            <person name="Minagawa J."/>
            <person name="Obokata J."/>
            <person name="Shigenobu S."/>
        </authorList>
    </citation>
    <scope>NUCLEOTIDE SEQUENCE [LARGE SCALE GENOMIC DNA]</scope>
</reference>
<keyword evidence="1" id="KW-0812">Transmembrane</keyword>
<proteinExistence type="predicted"/>
<feature type="transmembrane region" description="Helical" evidence="1">
    <location>
        <begin position="37"/>
        <end position="59"/>
    </location>
</feature>
<dbReference type="Proteomes" id="UP000735302">
    <property type="component" value="Unassembled WGS sequence"/>
</dbReference>
<organism evidence="2 3">
    <name type="scientific">Plakobranchus ocellatus</name>
    <dbReference type="NCBI Taxonomy" id="259542"/>
    <lineage>
        <taxon>Eukaryota</taxon>
        <taxon>Metazoa</taxon>
        <taxon>Spiralia</taxon>
        <taxon>Lophotrochozoa</taxon>
        <taxon>Mollusca</taxon>
        <taxon>Gastropoda</taxon>
        <taxon>Heterobranchia</taxon>
        <taxon>Euthyneura</taxon>
        <taxon>Panpulmonata</taxon>
        <taxon>Sacoglossa</taxon>
        <taxon>Placobranchoidea</taxon>
        <taxon>Plakobranchidae</taxon>
        <taxon>Plakobranchus</taxon>
    </lineage>
</organism>
<keyword evidence="1" id="KW-1133">Transmembrane helix</keyword>
<name>A0AAV3XXS0_9GAST</name>
<protein>
    <submittedName>
        <fullName evidence="2">Uncharacterized protein</fullName>
    </submittedName>
</protein>
<keyword evidence="3" id="KW-1185">Reference proteome</keyword>
<gene>
    <name evidence="2" type="ORF">PoB_000192500</name>
</gene>
<evidence type="ECO:0000313" key="3">
    <source>
        <dbReference type="Proteomes" id="UP000735302"/>
    </source>
</evidence>
<dbReference type="EMBL" id="BLXT01000264">
    <property type="protein sequence ID" value="GFN75419.1"/>
    <property type="molecule type" value="Genomic_DNA"/>
</dbReference>
<evidence type="ECO:0000256" key="1">
    <source>
        <dbReference type="SAM" id="Phobius"/>
    </source>
</evidence>